<dbReference type="GO" id="GO:0005737">
    <property type="term" value="C:cytoplasm"/>
    <property type="evidence" value="ECO:0007669"/>
    <property type="project" value="TreeGrafter"/>
</dbReference>
<evidence type="ECO:0000256" key="2">
    <source>
        <dbReference type="ARBA" id="ARBA00023239"/>
    </source>
</evidence>
<dbReference type="InterPro" id="IPR029062">
    <property type="entry name" value="Class_I_gatase-like"/>
</dbReference>
<evidence type="ECO:0000313" key="7">
    <source>
        <dbReference type="EMBL" id="ASF44349.1"/>
    </source>
</evidence>
<dbReference type="Gene3D" id="3.40.50.1820">
    <property type="entry name" value="alpha/beta hydrolase"/>
    <property type="match status" value="1"/>
</dbReference>
<reference evidence="8" key="1">
    <citation type="submission" date="2017-06" db="EMBL/GenBank/DDBJ databases">
        <title>Complete genome sequence of Capnocytophaga sp. KCOM 1579 (=ChDC OS43) isolated from a human refractory periapical abscess lesion.</title>
        <authorList>
            <person name="Kook J.-K."/>
            <person name="Park S.-N."/>
            <person name="Lim Y.K."/>
            <person name="Roh H."/>
        </authorList>
    </citation>
    <scope>NUCLEOTIDE SEQUENCE [LARGE SCALE GENOMIC DNA]</scope>
    <source>
        <strain evidence="8">ChDC OS43</strain>
    </source>
</reference>
<dbReference type="InterPro" id="IPR002818">
    <property type="entry name" value="DJ-1/PfpI"/>
</dbReference>
<evidence type="ECO:0000256" key="4">
    <source>
        <dbReference type="SAM" id="SignalP"/>
    </source>
</evidence>
<feature type="domain" description="BD-FAE-like" evidence="6">
    <location>
        <begin position="338"/>
        <end position="458"/>
    </location>
</feature>
<organism evidence="7 8">
    <name type="scientific">Capnocytophaga endodontalis</name>
    <dbReference type="NCBI Taxonomy" id="2708117"/>
    <lineage>
        <taxon>Bacteria</taxon>
        <taxon>Pseudomonadati</taxon>
        <taxon>Bacteroidota</taxon>
        <taxon>Flavobacteriia</taxon>
        <taxon>Flavobacteriales</taxon>
        <taxon>Flavobacteriaceae</taxon>
        <taxon>Capnocytophaga</taxon>
    </lineage>
</organism>
<keyword evidence="7" id="KW-0378">Hydrolase</keyword>
<comment type="similarity">
    <text evidence="3">Belongs to the peptidase C56 family. HSP31-like subfamily.</text>
</comment>
<keyword evidence="2" id="KW-0456">Lyase</keyword>
<dbReference type="AlphaFoldDB" id="A0A1Z4BT11"/>
<dbReference type="Gene3D" id="3.40.50.880">
    <property type="match status" value="1"/>
</dbReference>
<feature type="chain" id="PRO_5012780370" evidence="4">
    <location>
        <begin position="19"/>
        <end position="701"/>
    </location>
</feature>
<dbReference type="SUPFAM" id="SSF52317">
    <property type="entry name" value="Class I glutamine amidotransferase-like"/>
    <property type="match status" value="1"/>
</dbReference>
<gene>
    <name evidence="7" type="ORF">CBG49_15280</name>
</gene>
<dbReference type="InterPro" id="IPR029058">
    <property type="entry name" value="AB_hydrolase_fold"/>
</dbReference>
<evidence type="ECO:0000259" key="5">
    <source>
        <dbReference type="Pfam" id="PF01965"/>
    </source>
</evidence>
<dbReference type="GO" id="GO:0019243">
    <property type="term" value="P:methylglyoxal catabolic process to D-lactate via S-lactoyl-glutathione"/>
    <property type="evidence" value="ECO:0007669"/>
    <property type="project" value="TreeGrafter"/>
</dbReference>
<dbReference type="InterPro" id="IPR049492">
    <property type="entry name" value="BD-FAE-like_dom"/>
</dbReference>
<keyword evidence="4" id="KW-0732">Signal</keyword>
<name>A0A1Z4BT11_9FLAO</name>
<feature type="signal peptide" evidence="4">
    <location>
        <begin position="1"/>
        <end position="18"/>
    </location>
</feature>
<dbReference type="CDD" id="cd03141">
    <property type="entry name" value="GATase1_Hsp31_like"/>
    <property type="match status" value="1"/>
</dbReference>
<dbReference type="RefSeq" id="WP_088595147.1">
    <property type="nucleotide sequence ID" value="NZ_CP022022.1"/>
</dbReference>
<sequence length="701" mass="76737">MKKLIVLLTLIYSVAGVAQNKKVLFVVTNHTQLGNTGETTGYFLSEVTHPLEVLTEAGYKVDFVSPKGGTATAYGVKLDDPINKKYWESADYQKQLAHTLAPSQVKANDYVAIFYAGGHGTMWDFANSETLAKIAQQIYEKGGVVAAVCHGPSGLVNIKLSNGKYLVSGKTLSPFTNEEEEAVKLTQVVPYSLENKLKERGAIIDKAGLWQDKVSIDNRVITGQNPQSAKSVGEAVLKELQKSPLRFDASKYTTQQVTQGNQTLAVRAYEGIVYVANPVEEQYQQLNLYIPEAYFNGKTINGFNAQTAPIFLPNGIGGYMPAKPLSLTGGKFKDTNNSLIMALSKGFVVASPGARGRTSATGKAPAVIVDLKAAVRYLKYNDKEIPGDANKIISNGTSAGGASSALLGASGDQADYEPYLKELGAAPATDAIFAVSAYCPITNLENADKAYEWQFGNLSQYKTMEVSMLDYNVQRTYKTGTFTPEQRKVSADLKKDFPAYLNSLQLKDSKGKQLTLNSKGEGSFKELLKQTIIAAAEKAQKEGTDLSKYSFLTLKNGKVTAIDWEGYITYMERHKTPPAFDALDLSTGENQLFGDSNTDKKHFTSYALKNSTIESQMADANIVKLMNPMSFIGKKNAHLPKYWRIRHGAKDSDTSAAISLILATTLQNHHYAVDYALPWDKPHSGDYDLEELFDWAEKISK</sequence>
<proteinExistence type="inferred from homology"/>
<dbReference type="SUPFAM" id="SSF53474">
    <property type="entry name" value="alpha/beta-Hydrolases"/>
    <property type="match status" value="1"/>
</dbReference>
<dbReference type="Proteomes" id="UP000197007">
    <property type="component" value="Chromosome"/>
</dbReference>
<feature type="domain" description="DJ-1/PfpI" evidence="5">
    <location>
        <begin position="45"/>
        <end position="238"/>
    </location>
</feature>
<evidence type="ECO:0000256" key="1">
    <source>
        <dbReference type="ARBA" id="ARBA00023016"/>
    </source>
</evidence>
<dbReference type="PANTHER" id="PTHR48094">
    <property type="entry name" value="PROTEIN/NUCLEIC ACID DEGLYCASE DJ-1-RELATED"/>
    <property type="match status" value="1"/>
</dbReference>
<accession>A0A1Z4BT11</accession>
<dbReference type="PANTHER" id="PTHR48094:SF11">
    <property type="entry name" value="GLUTATHIONE-INDEPENDENT GLYOXALASE HSP31-RELATED"/>
    <property type="match status" value="1"/>
</dbReference>
<keyword evidence="1" id="KW-0346">Stress response</keyword>
<dbReference type="GO" id="GO:0019172">
    <property type="term" value="F:glyoxalase III activity"/>
    <property type="evidence" value="ECO:0007669"/>
    <property type="project" value="TreeGrafter"/>
</dbReference>
<evidence type="ECO:0000259" key="6">
    <source>
        <dbReference type="Pfam" id="PF20434"/>
    </source>
</evidence>
<dbReference type="InterPro" id="IPR048124">
    <property type="entry name" value="Tannase_B"/>
</dbReference>
<dbReference type="Pfam" id="PF01965">
    <property type="entry name" value="DJ-1_PfpI"/>
    <property type="match status" value="1"/>
</dbReference>
<dbReference type="InterPro" id="IPR050325">
    <property type="entry name" value="Prot/Nucl_acid_deglycase"/>
</dbReference>
<keyword evidence="8" id="KW-1185">Reference proteome</keyword>
<dbReference type="GO" id="GO:0016787">
    <property type="term" value="F:hydrolase activity"/>
    <property type="evidence" value="ECO:0007669"/>
    <property type="project" value="UniProtKB-KW"/>
</dbReference>
<dbReference type="NCBIfam" id="NF041556">
    <property type="entry name" value="tannase_B"/>
    <property type="match status" value="1"/>
</dbReference>
<evidence type="ECO:0000256" key="3">
    <source>
        <dbReference type="ARBA" id="ARBA00038493"/>
    </source>
</evidence>
<evidence type="ECO:0000313" key="8">
    <source>
        <dbReference type="Proteomes" id="UP000197007"/>
    </source>
</evidence>
<protein>
    <submittedName>
        <fullName evidence="7">Alpha/beta hydrolase</fullName>
    </submittedName>
</protein>
<dbReference type="KEGG" id="capn:CBG49_15280"/>
<dbReference type="Pfam" id="PF20434">
    <property type="entry name" value="BD-FAE"/>
    <property type="match status" value="1"/>
</dbReference>
<dbReference type="EMBL" id="CP022022">
    <property type="protein sequence ID" value="ASF44349.1"/>
    <property type="molecule type" value="Genomic_DNA"/>
</dbReference>